<accession>A0A9D3MKI1</accession>
<evidence type="ECO:0000313" key="3">
    <source>
        <dbReference type="Proteomes" id="UP001044222"/>
    </source>
</evidence>
<sequence length="83" mass="9780">MAEKKAVELWQKEMAADSCDSDEEQQMMEDYLKQRKLMKKMKKEQTVQKHGKTEKGVGEIQWERHSESSGTKWGQILNFREGC</sequence>
<evidence type="ECO:0000256" key="1">
    <source>
        <dbReference type="SAM" id="MobiDB-lite"/>
    </source>
</evidence>
<dbReference type="Proteomes" id="UP001044222">
    <property type="component" value="Unassembled WGS sequence"/>
</dbReference>
<dbReference type="AlphaFoldDB" id="A0A9D3MKI1"/>
<evidence type="ECO:0000313" key="2">
    <source>
        <dbReference type="EMBL" id="KAG5849532.1"/>
    </source>
</evidence>
<feature type="region of interest" description="Disordered" evidence="1">
    <location>
        <begin position="42"/>
        <end position="66"/>
    </location>
</feature>
<reference evidence="2" key="1">
    <citation type="submission" date="2021-01" db="EMBL/GenBank/DDBJ databases">
        <title>A chromosome-scale assembly of European eel, Anguilla anguilla.</title>
        <authorList>
            <person name="Henkel C."/>
            <person name="Jong-Raadsen S.A."/>
            <person name="Dufour S."/>
            <person name="Weltzien F.-A."/>
            <person name="Palstra A.P."/>
            <person name="Pelster B."/>
            <person name="Spaink H.P."/>
            <person name="Van Den Thillart G.E."/>
            <person name="Jansen H."/>
            <person name="Zahm M."/>
            <person name="Klopp C."/>
            <person name="Cedric C."/>
            <person name="Louis A."/>
            <person name="Berthelot C."/>
            <person name="Parey E."/>
            <person name="Roest Crollius H."/>
            <person name="Montfort J."/>
            <person name="Robinson-Rechavi M."/>
            <person name="Bucao C."/>
            <person name="Bouchez O."/>
            <person name="Gislard M."/>
            <person name="Lluch J."/>
            <person name="Milhes M."/>
            <person name="Lampietro C."/>
            <person name="Lopez Roques C."/>
            <person name="Donnadieu C."/>
            <person name="Braasch I."/>
            <person name="Desvignes T."/>
            <person name="Postlethwait J."/>
            <person name="Bobe J."/>
            <person name="Guiguen Y."/>
            <person name="Dirks R."/>
        </authorList>
    </citation>
    <scope>NUCLEOTIDE SEQUENCE</scope>
    <source>
        <strain evidence="2">Tag_6206</strain>
        <tissue evidence="2">Liver</tissue>
    </source>
</reference>
<feature type="compositionally biased region" description="Basic and acidic residues" evidence="1">
    <location>
        <begin position="43"/>
        <end position="66"/>
    </location>
</feature>
<dbReference type="EMBL" id="JAFIRN010000005">
    <property type="protein sequence ID" value="KAG5849532.1"/>
    <property type="molecule type" value="Genomic_DNA"/>
</dbReference>
<keyword evidence="3" id="KW-1185">Reference proteome</keyword>
<organism evidence="2 3">
    <name type="scientific">Anguilla anguilla</name>
    <name type="common">European freshwater eel</name>
    <name type="synonym">Muraena anguilla</name>
    <dbReference type="NCBI Taxonomy" id="7936"/>
    <lineage>
        <taxon>Eukaryota</taxon>
        <taxon>Metazoa</taxon>
        <taxon>Chordata</taxon>
        <taxon>Craniata</taxon>
        <taxon>Vertebrata</taxon>
        <taxon>Euteleostomi</taxon>
        <taxon>Actinopterygii</taxon>
        <taxon>Neopterygii</taxon>
        <taxon>Teleostei</taxon>
        <taxon>Anguilliformes</taxon>
        <taxon>Anguillidae</taxon>
        <taxon>Anguilla</taxon>
    </lineage>
</organism>
<gene>
    <name evidence="2" type="ORF">ANANG_G00111950</name>
</gene>
<comment type="caution">
    <text evidence="2">The sequence shown here is derived from an EMBL/GenBank/DDBJ whole genome shotgun (WGS) entry which is preliminary data.</text>
</comment>
<proteinExistence type="predicted"/>
<name>A0A9D3MKI1_ANGAN</name>
<protein>
    <submittedName>
        <fullName evidence="2">Uncharacterized protein</fullName>
    </submittedName>
</protein>